<dbReference type="GO" id="GO:0010181">
    <property type="term" value="F:FMN binding"/>
    <property type="evidence" value="ECO:0007669"/>
    <property type="project" value="InterPro"/>
</dbReference>
<dbReference type="STRING" id="298654.FraEuI1c_5452"/>
<evidence type="ECO:0000313" key="4">
    <source>
        <dbReference type="EMBL" id="ADP83439.1"/>
    </source>
</evidence>
<dbReference type="Pfam" id="PF01613">
    <property type="entry name" value="Flavin_Reduct"/>
    <property type="match status" value="1"/>
</dbReference>
<dbReference type="PANTHER" id="PTHR30466:SF11">
    <property type="entry name" value="FLAVIN-DEPENDENT MONOOXYGENASE, REDUCTASE SUBUNIT HSAB"/>
    <property type="match status" value="1"/>
</dbReference>
<accession>E3JAV1</accession>
<dbReference type="RefSeq" id="WP_013426557.1">
    <property type="nucleotide sequence ID" value="NC_014666.1"/>
</dbReference>
<dbReference type="EMBL" id="CP002299">
    <property type="protein sequence ID" value="ADP83439.1"/>
    <property type="molecule type" value="Genomic_DNA"/>
</dbReference>
<comment type="similarity">
    <text evidence="1">Belongs to the non-flavoprotein flavin reductase family.</text>
</comment>
<dbReference type="HOGENOM" id="CLU_059021_1_0_11"/>
<feature type="domain" description="Flavin reductase like" evidence="3">
    <location>
        <begin position="23"/>
        <end position="167"/>
    </location>
</feature>
<evidence type="ECO:0000313" key="5">
    <source>
        <dbReference type="Proteomes" id="UP000002484"/>
    </source>
</evidence>
<dbReference type="KEGG" id="fri:FraEuI1c_5452"/>
<dbReference type="InterPro" id="IPR050268">
    <property type="entry name" value="NADH-dep_flavin_reductase"/>
</dbReference>
<dbReference type="InParanoid" id="E3JAV1"/>
<keyword evidence="2" id="KW-0560">Oxidoreductase</keyword>
<dbReference type="AlphaFoldDB" id="E3JAV1"/>
<sequence length="186" mass="19783">MTDVAARGTELEGVDPVVFRQVLGHFCTGVTIVTGMDESGAPAGLACQSFTSLSLDPPLVLICPGRNSTSWPRIERAGRFTVNVLAEDQQDVSVAFGARTGAKFDAAPWHVTDRGAVVLDNVLAWVDCEIDAAHDGGDHQIVVGAVREMRVLRDHGPLLYFRGGYGLPGRLDQKVLPNGSTGTRSA</sequence>
<organism evidence="4 5">
    <name type="scientific">Pseudofrankia inefficax (strain DSM 45817 / CECT 9037 / DDB 130130 / EuI1c)</name>
    <name type="common">Frankia inefficax</name>
    <dbReference type="NCBI Taxonomy" id="298654"/>
    <lineage>
        <taxon>Bacteria</taxon>
        <taxon>Bacillati</taxon>
        <taxon>Actinomycetota</taxon>
        <taxon>Actinomycetes</taxon>
        <taxon>Frankiales</taxon>
        <taxon>Frankiaceae</taxon>
        <taxon>Pseudofrankia</taxon>
    </lineage>
</organism>
<evidence type="ECO:0000259" key="3">
    <source>
        <dbReference type="SMART" id="SM00903"/>
    </source>
</evidence>
<dbReference type="FunCoup" id="E3JAV1">
    <property type="interactions" value="10"/>
</dbReference>
<evidence type="ECO:0000256" key="1">
    <source>
        <dbReference type="ARBA" id="ARBA00008898"/>
    </source>
</evidence>
<dbReference type="GO" id="GO:0042602">
    <property type="term" value="F:riboflavin reductase (NADPH) activity"/>
    <property type="evidence" value="ECO:0007669"/>
    <property type="project" value="TreeGrafter"/>
</dbReference>
<dbReference type="PANTHER" id="PTHR30466">
    <property type="entry name" value="FLAVIN REDUCTASE"/>
    <property type="match status" value="1"/>
</dbReference>
<gene>
    <name evidence="4" type="ordered locus">FraEuI1c_5452</name>
</gene>
<keyword evidence="5" id="KW-1185">Reference proteome</keyword>
<dbReference type="Proteomes" id="UP000002484">
    <property type="component" value="Chromosome"/>
</dbReference>
<dbReference type="OrthoDB" id="9792858at2"/>
<name>E3JAV1_PSEI1</name>
<proteinExistence type="inferred from homology"/>
<evidence type="ECO:0000256" key="2">
    <source>
        <dbReference type="ARBA" id="ARBA00023002"/>
    </source>
</evidence>
<protein>
    <submittedName>
        <fullName evidence="4">Flavin reductase domain protein FMN-binding protein</fullName>
    </submittedName>
</protein>
<dbReference type="Gene3D" id="2.30.110.10">
    <property type="entry name" value="Electron Transport, Fmn-binding Protein, Chain A"/>
    <property type="match status" value="1"/>
</dbReference>
<reference evidence="4 5" key="1">
    <citation type="submission" date="2010-10" db="EMBL/GenBank/DDBJ databases">
        <title>Complete sequence of Frankia sp. EuI1c.</title>
        <authorList>
            <consortium name="US DOE Joint Genome Institute"/>
            <person name="Lucas S."/>
            <person name="Copeland A."/>
            <person name="Lapidus A."/>
            <person name="Cheng J.-F."/>
            <person name="Bruce D."/>
            <person name="Goodwin L."/>
            <person name="Pitluck S."/>
            <person name="Chertkov O."/>
            <person name="Detter J.C."/>
            <person name="Han C."/>
            <person name="Tapia R."/>
            <person name="Land M."/>
            <person name="Hauser L."/>
            <person name="Jeffries C."/>
            <person name="Kyrpides N."/>
            <person name="Ivanova N."/>
            <person name="Mikhailova N."/>
            <person name="Beauchemin N."/>
            <person name="Sen A."/>
            <person name="Sur S.A."/>
            <person name="Gtari M."/>
            <person name="Wall L."/>
            <person name="Tisa L."/>
            <person name="Woyke T."/>
        </authorList>
    </citation>
    <scope>NUCLEOTIDE SEQUENCE [LARGE SCALE GENOMIC DNA]</scope>
    <source>
        <strain evidence="5">DSM 45817 / CECT 9037 / EuI1c</strain>
    </source>
</reference>
<dbReference type="InterPro" id="IPR012349">
    <property type="entry name" value="Split_barrel_FMN-bd"/>
</dbReference>
<dbReference type="SUPFAM" id="SSF50475">
    <property type="entry name" value="FMN-binding split barrel"/>
    <property type="match status" value="1"/>
</dbReference>
<dbReference type="eggNOG" id="COG1853">
    <property type="taxonomic scope" value="Bacteria"/>
</dbReference>
<dbReference type="InterPro" id="IPR002563">
    <property type="entry name" value="Flavin_Rdtase-like_dom"/>
</dbReference>
<dbReference type="SMART" id="SM00903">
    <property type="entry name" value="Flavin_Reduct"/>
    <property type="match status" value="1"/>
</dbReference>